<evidence type="ECO:0000256" key="1">
    <source>
        <dbReference type="SAM" id="MobiDB-lite"/>
    </source>
</evidence>
<organism evidence="2 3">
    <name type="scientific">Durusdinium trenchii</name>
    <dbReference type="NCBI Taxonomy" id="1381693"/>
    <lineage>
        <taxon>Eukaryota</taxon>
        <taxon>Sar</taxon>
        <taxon>Alveolata</taxon>
        <taxon>Dinophyceae</taxon>
        <taxon>Suessiales</taxon>
        <taxon>Symbiodiniaceae</taxon>
        <taxon>Durusdinium</taxon>
    </lineage>
</organism>
<name>A0ABP0KG22_9DINO</name>
<accession>A0ABP0KG22</accession>
<dbReference type="EMBL" id="CAXAMN010008569">
    <property type="protein sequence ID" value="CAK9025766.1"/>
    <property type="molecule type" value="Genomic_DNA"/>
</dbReference>
<feature type="compositionally biased region" description="Polar residues" evidence="1">
    <location>
        <begin position="412"/>
        <end position="422"/>
    </location>
</feature>
<feature type="compositionally biased region" description="Polar residues" evidence="1">
    <location>
        <begin position="594"/>
        <end position="607"/>
    </location>
</feature>
<protein>
    <submittedName>
        <fullName evidence="2">Uncharacterized protein</fullName>
    </submittedName>
</protein>
<feature type="region of interest" description="Disordered" evidence="1">
    <location>
        <begin position="594"/>
        <end position="633"/>
    </location>
</feature>
<sequence length="649" mass="71577">MRDQIETGLNLSERLMERRLLISCGDKSASLPAFMKKVFTDCNARFEQADFSCMHHVGFLDWTKFGRLTMAVIDEQARWAAKVLDLNDNYSTVIMICPILAGEGVLHGTRGEHRRIEDKLLSMGLELKNIQVCFDVAQFPCALPGWMVVKDSTLGARQGTLYKVPRNSDRDVKDQNLFAKSDYWNLLACRATAPLPISEYQTPESGTFLSHEQGRSLTDKEETAQWVASGACIRSILESTMSRVSSLKGQSLVLHHATPYEGTFEKVAYDLMVEHEETTHIACYSELQNPQVFSFVATQVKDRLLEDWKKTQGLMIMKPQFTASADFSGITEPKRPSLKLCSMTEGGNLEIPRPIRDKFLSDPIRSHLDYYPDWRVRLANFDNVFKPSSQGEAPAPKPGAENADLSVEGANANATTQGSNSGAGKASEPPPSMSQEDFQKAYPEPTLTISLTVAGGQSITCTYAKGKVVLEETGSRGAADSDAMTIFDLIVMLEKRGLVDLTLTGHKFERPPAVKRGESEDSMVFNHEAFSVYKPNPVQQKNVKSSNGFLAGSNCVCLAFFAMLSEQHPVINVDADMSDVNASLLGKHMNLSGASSTLATTEPTKQPTAKKPEEVQKPVQKPESSQSEGPMIVFKASSTVEKFMLRAEP</sequence>
<gene>
    <name evidence="2" type="ORF">CCMP2556_LOCUS16120</name>
</gene>
<feature type="region of interest" description="Disordered" evidence="1">
    <location>
        <begin position="412"/>
        <end position="438"/>
    </location>
</feature>
<reference evidence="2 3" key="1">
    <citation type="submission" date="2024-02" db="EMBL/GenBank/DDBJ databases">
        <authorList>
            <person name="Chen Y."/>
            <person name="Shah S."/>
            <person name="Dougan E. K."/>
            <person name="Thang M."/>
            <person name="Chan C."/>
        </authorList>
    </citation>
    <scope>NUCLEOTIDE SEQUENCE [LARGE SCALE GENOMIC DNA]</scope>
</reference>
<comment type="caution">
    <text evidence="2">The sequence shown here is derived from an EMBL/GenBank/DDBJ whole genome shotgun (WGS) entry which is preliminary data.</text>
</comment>
<evidence type="ECO:0000313" key="3">
    <source>
        <dbReference type="Proteomes" id="UP001642484"/>
    </source>
</evidence>
<evidence type="ECO:0000313" key="2">
    <source>
        <dbReference type="EMBL" id="CAK9025766.1"/>
    </source>
</evidence>
<proteinExistence type="predicted"/>
<keyword evidence="3" id="KW-1185">Reference proteome</keyword>
<feature type="non-terminal residue" evidence="2">
    <location>
        <position position="649"/>
    </location>
</feature>
<dbReference type="Proteomes" id="UP001642484">
    <property type="component" value="Unassembled WGS sequence"/>
</dbReference>